<reference evidence="3" key="1">
    <citation type="submission" date="2023-05" db="EMBL/GenBank/DDBJ databases">
        <title>Nepenthes gracilis genome sequencing.</title>
        <authorList>
            <person name="Fukushima K."/>
        </authorList>
    </citation>
    <scope>NUCLEOTIDE SEQUENCE</scope>
    <source>
        <strain evidence="3">SING2019-196</strain>
    </source>
</reference>
<dbReference type="EMBL" id="BSYO01000005">
    <property type="protein sequence ID" value="GMH04856.1"/>
    <property type="molecule type" value="Genomic_DNA"/>
</dbReference>
<protein>
    <submittedName>
        <fullName evidence="3">Uncharacterized protein</fullName>
    </submittedName>
</protein>
<feature type="compositionally biased region" description="Polar residues" evidence="1">
    <location>
        <begin position="220"/>
        <end position="238"/>
    </location>
</feature>
<keyword evidence="4" id="KW-1185">Reference proteome</keyword>
<organism evidence="3 4">
    <name type="scientific">Nepenthes gracilis</name>
    <name type="common">Slender pitcher plant</name>
    <dbReference type="NCBI Taxonomy" id="150966"/>
    <lineage>
        <taxon>Eukaryota</taxon>
        <taxon>Viridiplantae</taxon>
        <taxon>Streptophyta</taxon>
        <taxon>Embryophyta</taxon>
        <taxon>Tracheophyta</taxon>
        <taxon>Spermatophyta</taxon>
        <taxon>Magnoliopsida</taxon>
        <taxon>eudicotyledons</taxon>
        <taxon>Gunneridae</taxon>
        <taxon>Pentapetalae</taxon>
        <taxon>Caryophyllales</taxon>
        <taxon>Nepenthaceae</taxon>
        <taxon>Nepenthes</taxon>
    </lineage>
</organism>
<keyword evidence="2" id="KW-0812">Transmembrane</keyword>
<feature type="region of interest" description="Disordered" evidence="1">
    <location>
        <begin position="290"/>
        <end position="342"/>
    </location>
</feature>
<name>A0AAD3S5Q1_NEPGR</name>
<feature type="transmembrane region" description="Helical" evidence="2">
    <location>
        <begin position="24"/>
        <end position="51"/>
    </location>
</feature>
<dbReference type="Proteomes" id="UP001279734">
    <property type="component" value="Unassembled WGS sequence"/>
</dbReference>
<sequence>MLFWRPGSGQNCNSEYLVADHINVQMAVCGAIFCVLVALLWFDLVWLDLLLLQFSGLLHLRLMLLKQAAAAFSLICWRWNNVAHELEDSLPVVVLSCRIEMAFYDPLSGLLILPEDSNSFAALQSPEADILQTHSEGSGKKDVSPFAEPGPGSNSGDEEADPECSPSIPPKAPAAIHLGDHHEHSLNRVPNLGSTTSPAQKHHEKRLIHQPQKAVAESLISGNPTRSNSRSASFGTHTEQPHHPLPWIRASQGHAESLANKTRDQIHQEHLTYMPNGPHASAEMRIQDGRSKMDAESTNSLELAIRSLEPHSQPNKYSQNHPRATEPKQPGSLKPTVPAQQG</sequence>
<comment type="caution">
    <text evidence="3">The sequence shown here is derived from an EMBL/GenBank/DDBJ whole genome shotgun (WGS) entry which is preliminary data.</text>
</comment>
<feature type="compositionally biased region" description="Polar residues" evidence="1">
    <location>
        <begin position="310"/>
        <end position="322"/>
    </location>
</feature>
<keyword evidence="2" id="KW-0472">Membrane</keyword>
<feature type="region of interest" description="Disordered" evidence="1">
    <location>
        <begin position="132"/>
        <end position="245"/>
    </location>
</feature>
<dbReference type="AlphaFoldDB" id="A0AAD3S5Q1"/>
<proteinExistence type="predicted"/>
<keyword evidence="2" id="KW-1133">Transmembrane helix</keyword>
<evidence type="ECO:0000256" key="2">
    <source>
        <dbReference type="SAM" id="Phobius"/>
    </source>
</evidence>
<gene>
    <name evidence="3" type="ORF">Nepgr_006696</name>
</gene>
<evidence type="ECO:0000313" key="3">
    <source>
        <dbReference type="EMBL" id="GMH04856.1"/>
    </source>
</evidence>
<evidence type="ECO:0000313" key="4">
    <source>
        <dbReference type="Proteomes" id="UP001279734"/>
    </source>
</evidence>
<accession>A0AAD3S5Q1</accession>
<evidence type="ECO:0000256" key="1">
    <source>
        <dbReference type="SAM" id="MobiDB-lite"/>
    </source>
</evidence>